<evidence type="ECO:0000256" key="1">
    <source>
        <dbReference type="ARBA" id="ARBA00022801"/>
    </source>
</evidence>
<evidence type="ECO:0000313" key="4">
    <source>
        <dbReference type="Proteomes" id="UP000294299"/>
    </source>
</evidence>
<dbReference type="InterPro" id="IPR051325">
    <property type="entry name" value="Nudix_hydrolase_domain"/>
</dbReference>
<dbReference type="OrthoDB" id="25379at2157"/>
<evidence type="ECO:0000259" key="2">
    <source>
        <dbReference type="PROSITE" id="PS51462"/>
    </source>
</evidence>
<dbReference type="SUPFAM" id="SSF55811">
    <property type="entry name" value="Nudix"/>
    <property type="match status" value="1"/>
</dbReference>
<dbReference type="PANTHER" id="PTHR21340:SF0">
    <property type="entry name" value="BIS(5'-NUCLEOSYL)-TETRAPHOSPHATASE [ASYMMETRICAL]"/>
    <property type="match status" value="1"/>
</dbReference>
<dbReference type="InterPro" id="IPR015797">
    <property type="entry name" value="NUDIX_hydrolase-like_dom_sf"/>
</dbReference>
<dbReference type="Pfam" id="PF00293">
    <property type="entry name" value="NUDIX"/>
    <property type="match status" value="1"/>
</dbReference>
<evidence type="ECO:0000313" key="3">
    <source>
        <dbReference type="EMBL" id="VFJ15232.1"/>
    </source>
</evidence>
<dbReference type="EC" id="3.6.1.61" evidence="3"/>
<dbReference type="InterPro" id="IPR000086">
    <property type="entry name" value="NUDIX_hydrolase_dom"/>
</dbReference>
<feature type="domain" description="Nudix hydrolase" evidence="2">
    <location>
        <begin position="2"/>
        <end position="136"/>
    </location>
</feature>
<dbReference type="PROSITE" id="PS51462">
    <property type="entry name" value="NUDIX"/>
    <property type="match status" value="1"/>
</dbReference>
<gene>
    <name evidence="3" type="primary">ndx</name>
    <name evidence="3" type="ORF">NFRAN_2909</name>
</gene>
<dbReference type="PROSITE" id="PS00893">
    <property type="entry name" value="NUDIX_BOX"/>
    <property type="match status" value="1"/>
</dbReference>
<dbReference type="InterPro" id="IPR020084">
    <property type="entry name" value="NUDIX_hydrolase_CS"/>
</dbReference>
<name>A0A484IGT2_9ARCH</name>
<reference evidence="3 4" key="1">
    <citation type="submission" date="2019-02" db="EMBL/GenBank/DDBJ databases">
        <authorList>
            <person name="Lehtovirta-Morley E L."/>
        </authorList>
    </citation>
    <scope>NUCLEOTIDE SEQUENCE [LARGE SCALE GENOMIC DNA]</scope>
    <source>
        <strain evidence="3">NFRAN1</strain>
    </source>
</reference>
<dbReference type="AlphaFoldDB" id="A0A484IGT2"/>
<keyword evidence="1 3" id="KW-0378">Hydrolase</keyword>
<dbReference type="GO" id="GO:0006754">
    <property type="term" value="P:ATP biosynthetic process"/>
    <property type="evidence" value="ECO:0007669"/>
    <property type="project" value="TreeGrafter"/>
</dbReference>
<protein>
    <submittedName>
        <fullName evidence="3">Diadenosine hexaphosphate hydrolase</fullName>
        <ecNumber evidence="3">3.6.1.61</ecNumber>
    </submittedName>
</protein>
<dbReference type="EMBL" id="LR216287">
    <property type="protein sequence ID" value="VFJ15232.1"/>
    <property type="molecule type" value="Genomic_DNA"/>
</dbReference>
<dbReference type="GeneID" id="39422018"/>
<dbReference type="Proteomes" id="UP000294299">
    <property type="component" value="Chromosome NFRAN"/>
</dbReference>
<organism evidence="3 4">
    <name type="scientific">Candidatus Nitrosocosmicus franklandianus</name>
    <dbReference type="NCBI Taxonomy" id="1798806"/>
    <lineage>
        <taxon>Archaea</taxon>
        <taxon>Nitrososphaerota</taxon>
        <taxon>Nitrososphaeria</taxon>
        <taxon>Nitrososphaerales</taxon>
        <taxon>Nitrososphaeraceae</taxon>
        <taxon>Candidatus Nitrosocosmicus</taxon>
    </lineage>
</organism>
<dbReference type="Gene3D" id="3.90.79.10">
    <property type="entry name" value="Nucleoside Triphosphate Pyrophosphohydrolase"/>
    <property type="match status" value="1"/>
</dbReference>
<keyword evidence="4" id="KW-1185">Reference proteome</keyword>
<dbReference type="KEGG" id="nfn:NFRAN_2909"/>
<dbReference type="PANTHER" id="PTHR21340">
    <property type="entry name" value="DIADENOSINE 5,5-P1,P4-TETRAPHOSPHATE PYROPHOSPHOHYDROLASE MUTT"/>
    <property type="match status" value="1"/>
</dbReference>
<dbReference type="GO" id="GO:0004081">
    <property type="term" value="F:bis(5'-nucleosyl)-tetraphosphatase (asymmetrical) activity"/>
    <property type="evidence" value="ECO:0007669"/>
    <property type="project" value="TreeGrafter"/>
</dbReference>
<dbReference type="GO" id="GO:0006167">
    <property type="term" value="P:AMP biosynthetic process"/>
    <property type="evidence" value="ECO:0007669"/>
    <property type="project" value="TreeGrafter"/>
</dbReference>
<proteinExistence type="predicted"/>
<sequence>MTIELSVGGIIRYQSTEFNKDHSEFLLLRNKRGFWGFPQGHKERGENEIQTLQREVQEETGITDLEIHQYIGKIQYKYFRADGIRSEKEVKFYFATTPVREVVISNEHEGFKWTTYQEALSMLDHRQLKSIILKGRRRGLY</sequence>
<accession>A0A484IGT2</accession>
<dbReference type="RefSeq" id="WP_134485203.1">
    <property type="nucleotide sequence ID" value="NZ_LR216287.1"/>
</dbReference>